<dbReference type="Pfam" id="PF00854">
    <property type="entry name" value="PTR2"/>
    <property type="match status" value="1"/>
</dbReference>
<dbReference type="Gene3D" id="1.20.1250.20">
    <property type="entry name" value="MFS general substrate transporter like domains"/>
    <property type="match status" value="1"/>
</dbReference>
<dbReference type="SUPFAM" id="SSF103473">
    <property type="entry name" value="MFS general substrate transporter"/>
    <property type="match status" value="1"/>
</dbReference>
<evidence type="ECO:0000256" key="6">
    <source>
        <dbReference type="SAM" id="Phobius"/>
    </source>
</evidence>
<feature type="transmembrane region" description="Helical" evidence="6">
    <location>
        <begin position="313"/>
        <end position="336"/>
    </location>
</feature>
<evidence type="ECO:0000256" key="3">
    <source>
        <dbReference type="ARBA" id="ARBA00022692"/>
    </source>
</evidence>
<dbReference type="AlphaFoldDB" id="A0AAV5CJP2"/>
<feature type="transmembrane region" description="Helical" evidence="6">
    <location>
        <begin position="477"/>
        <end position="497"/>
    </location>
</feature>
<dbReference type="EMBL" id="BQKI01000007">
    <property type="protein sequence ID" value="GJM98290.1"/>
    <property type="molecule type" value="Genomic_DNA"/>
</dbReference>
<comment type="similarity">
    <text evidence="2">Belongs to the major facilitator superfamily. Proton-dependent oligopeptide transporter (POT/PTR) (TC 2.A.17) family.</text>
</comment>
<keyword evidence="5 6" id="KW-0472">Membrane</keyword>
<evidence type="ECO:0000313" key="8">
    <source>
        <dbReference type="Proteomes" id="UP001054889"/>
    </source>
</evidence>
<dbReference type="GO" id="GO:0016020">
    <property type="term" value="C:membrane"/>
    <property type="evidence" value="ECO:0007669"/>
    <property type="project" value="UniProtKB-SubCell"/>
</dbReference>
<organism evidence="7 8">
    <name type="scientific">Eleusine coracana subsp. coracana</name>
    <dbReference type="NCBI Taxonomy" id="191504"/>
    <lineage>
        <taxon>Eukaryota</taxon>
        <taxon>Viridiplantae</taxon>
        <taxon>Streptophyta</taxon>
        <taxon>Embryophyta</taxon>
        <taxon>Tracheophyta</taxon>
        <taxon>Spermatophyta</taxon>
        <taxon>Magnoliopsida</taxon>
        <taxon>Liliopsida</taxon>
        <taxon>Poales</taxon>
        <taxon>Poaceae</taxon>
        <taxon>PACMAD clade</taxon>
        <taxon>Chloridoideae</taxon>
        <taxon>Cynodonteae</taxon>
        <taxon>Eleusininae</taxon>
        <taxon>Eleusine</taxon>
    </lineage>
</organism>
<sequence>MAWQDSCQRLKGALRHSYSGYAIKDAELHTKNTYLGQYWTAVIFLPIYVIGMMILTVSASLSVFSAASQGDYVHRAVVYFGLYLACLGSGIVKPCMLTLGADQFDVNGPVERVKKGSFFNWYYVAVSTSSLLSGTVLVWLQDNVGWGVGFAIPMVLLLSCLPAFVAASGIYRFRRIGVSPLKSLSQVVVASIRNCNMKLPDDSSLLYELNISPSTSRANARHVTEHTNQFRFFDKAAIVPPASHNNQKKSMCSWRLCTVTQVEELKMLLRMSPTWASFVMFYAVDVQITSTFVEQGMVMDNRIIGQFAIPPATLSTVTMLSSLIWVPVYEAVLVPLARHVTGNVKGFSQLQRLGTGLALSMLTMVYSALVEMQRLAIAEASGLTNQSVPVPMSILWQLPAYILQGAAEVFGFIGVTEFFYDHSPETMKSLCAAFGQLAISSGSFLSSLLLSFVSVVSKCGTAPGWIPDNLNEGHLDYFFWMMAALSLLNLVIFVCIAQ</sequence>
<name>A0AAV5CJP2_ELECO</name>
<keyword evidence="3 6" id="KW-0812">Transmembrane</keyword>
<feature type="transmembrane region" description="Helical" evidence="6">
    <location>
        <begin position="38"/>
        <end position="64"/>
    </location>
</feature>
<feature type="transmembrane region" description="Helical" evidence="6">
    <location>
        <begin position="398"/>
        <end position="420"/>
    </location>
</feature>
<dbReference type="InterPro" id="IPR036259">
    <property type="entry name" value="MFS_trans_sf"/>
</dbReference>
<proteinExistence type="inferred from homology"/>
<evidence type="ECO:0000256" key="1">
    <source>
        <dbReference type="ARBA" id="ARBA00004141"/>
    </source>
</evidence>
<protein>
    <submittedName>
        <fullName evidence="7">Uncharacterized protein</fullName>
    </submittedName>
</protein>
<reference evidence="7" key="2">
    <citation type="submission" date="2021-12" db="EMBL/GenBank/DDBJ databases">
        <title>Resequencing data analysis of finger millet.</title>
        <authorList>
            <person name="Hatakeyama M."/>
            <person name="Aluri S."/>
            <person name="Balachadran M.T."/>
            <person name="Sivarajan S.R."/>
            <person name="Poveda L."/>
            <person name="Shimizu-Inatsugi R."/>
            <person name="Schlapbach R."/>
            <person name="Sreeman S.M."/>
            <person name="Shimizu K.K."/>
        </authorList>
    </citation>
    <scope>NUCLEOTIDE SEQUENCE</scope>
</reference>
<reference evidence="7" key="1">
    <citation type="journal article" date="2018" name="DNA Res.">
        <title>Multiple hybrid de novo genome assembly of finger millet, an orphan allotetraploid crop.</title>
        <authorList>
            <person name="Hatakeyama M."/>
            <person name="Aluri S."/>
            <person name="Balachadran M.T."/>
            <person name="Sivarajan S.R."/>
            <person name="Patrignani A."/>
            <person name="Gruter S."/>
            <person name="Poveda L."/>
            <person name="Shimizu-Inatsugi R."/>
            <person name="Baeten J."/>
            <person name="Francoijs K.J."/>
            <person name="Nataraja K.N."/>
            <person name="Reddy Y.A.N."/>
            <person name="Phadnis S."/>
            <person name="Ravikumar R.L."/>
            <person name="Schlapbach R."/>
            <person name="Sreeman S.M."/>
            <person name="Shimizu K.K."/>
        </authorList>
    </citation>
    <scope>NUCLEOTIDE SEQUENCE</scope>
</reference>
<keyword evidence="8" id="KW-1185">Reference proteome</keyword>
<feature type="transmembrane region" description="Helical" evidence="6">
    <location>
        <begin position="146"/>
        <end position="171"/>
    </location>
</feature>
<gene>
    <name evidence="7" type="primary">ga15285</name>
    <name evidence="7" type="ORF">PR202_ga15285</name>
</gene>
<feature type="transmembrane region" description="Helical" evidence="6">
    <location>
        <begin position="121"/>
        <end position="140"/>
    </location>
</feature>
<dbReference type="GO" id="GO:0022857">
    <property type="term" value="F:transmembrane transporter activity"/>
    <property type="evidence" value="ECO:0007669"/>
    <property type="project" value="InterPro"/>
</dbReference>
<comment type="caution">
    <text evidence="7">The sequence shown here is derived from an EMBL/GenBank/DDBJ whole genome shotgun (WGS) entry which is preliminary data.</text>
</comment>
<evidence type="ECO:0000256" key="5">
    <source>
        <dbReference type="ARBA" id="ARBA00023136"/>
    </source>
</evidence>
<evidence type="ECO:0000256" key="2">
    <source>
        <dbReference type="ARBA" id="ARBA00005982"/>
    </source>
</evidence>
<feature type="transmembrane region" description="Helical" evidence="6">
    <location>
        <begin position="432"/>
        <end position="457"/>
    </location>
</feature>
<feature type="transmembrane region" description="Helical" evidence="6">
    <location>
        <begin position="76"/>
        <end position="100"/>
    </location>
</feature>
<evidence type="ECO:0000313" key="7">
    <source>
        <dbReference type="EMBL" id="GJM98290.1"/>
    </source>
</evidence>
<evidence type="ECO:0000256" key="4">
    <source>
        <dbReference type="ARBA" id="ARBA00022989"/>
    </source>
</evidence>
<keyword evidence="4 6" id="KW-1133">Transmembrane helix</keyword>
<dbReference type="PANTHER" id="PTHR11654">
    <property type="entry name" value="OLIGOPEPTIDE TRANSPORTER-RELATED"/>
    <property type="match status" value="1"/>
</dbReference>
<accession>A0AAV5CJP2</accession>
<dbReference type="Proteomes" id="UP001054889">
    <property type="component" value="Unassembled WGS sequence"/>
</dbReference>
<comment type="subcellular location">
    <subcellularLocation>
        <location evidence="1">Membrane</location>
        <topology evidence="1">Multi-pass membrane protein</topology>
    </subcellularLocation>
</comment>
<dbReference type="InterPro" id="IPR000109">
    <property type="entry name" value="POT_fam"/>
</dbReference>